<sequence length="557" mass="60158">MERIGRYEIDARIGEGAMADVYRAHDPDIARAVAIKVLKPEFRRDPDIVRRFLREAQAAGMLSHANIATIFDVGETGGLAYIAMECVEGRGLDELMKDGRFPAERALKIARQLADALAYAHRNGIVHRDIKPSNILLADANTPKLLDFGIARFGQEAATERAALATQVGQVIGTPRYMSPEQAMGLPVDARSDLFSLGVVLYEMVTGKTAFTATGLATLAIQIAQADPAPIERSVRDCPKGLKFIIEKLLAKKPEARFQSGDELRDALQRELDAITADEPVKRRGLALKVKLPLILGAATAGALALSTSMVLDRQSETLERMTLTSGSSITGFVTSNAAVYAASNAGLPPEMQDWVPLQAFVATAVRNENVARLVVTDDRGVIRAASDPRLQGKRYVAPGGETKVGNATRTAQGYRFVRPITYAGAEFGKVDLLLKRDELDAAIANTRMLLIALAVVVMGIVLAIGLASAQMISRPVRRLRRALDDAAKGDLAFRISHRRRDELGGLMDAFNRMAAAIEPRLDREEDAAALLHTRISTAAPAPTPAPRATTFGKRAA</sequence>
<dbReference type="SUPFAM" id="SSF56112">
    <property type="entry name" value="Protein kinase-like (PK-like)"/>
    <property type="match status" value="1"/>
</dbReference>
<keyword evidence="3" id="KW-0808">Transferase</keyword>
<dbReference type="SUPFAM" id="SSF158472">
    <property type="entry name" value="HAMP domain-like"/>
    <property type="match status" value="1"/>
</dbReference>
<keyword evidence="2" id="KW-0723">Serine/threonine-protein kinase</keyword>
<keyword evidence="8" id="KW-0812">Transmembrane</keyword>
<dbReference type="EMBL" id="QWLV01000006">
    <property type="protein sequence ID" value="RHW16951.1"/>
    <property type="molecule type" value="Genomic_DNA"/>
</dbReference>
<evidence type="ECO:0000259" key="9">
    <source>
        <dbReference type="PROSITE" id="PS50011"/>
    </source>
</evidence>
<feature type="domain" description="Protein kinase" evidence="9">
    <location>
        <begin position="7"/>
        <end position="272"/>
    </location>
</feature>
<dbReference type="AlphaFoldDB" id="A0A396RTH7"/>
<evidence type="ECO:0000259" key="10">
    <source>
        <dbReference type="PROSITE" id="PS50885"/>
    </source>
</evidence>
<dbReference type="PROSITE" id="PS50011">
    <property type="entry name" value="PROTEIN_KINASE_DOM"/>
    <property type="match status" value="1"/>
</dbReference>
<dbReference type="SMART" id="SM00220">
    <property type="entry name" value="S_TKc"/>
    <property type="match status" value="1"/>
</dbReference>
<accession>A0A396RTH7</accession>
<proteinExistence type="predicted"/>
<dbReference type="InterPro" id="IPR017441">
    <property type="entry name" value="Protein_kinase_ATP_BS"/>
</dbReference>
<evidence type="ECO:0000313" key="12">
    <source>
        <dbReference type="Proteomes" id="UP000266693"/>
    </source>
</evidence>
<dbReference type="InterPro" id="IPR029151">
    <property type="entry name" value="Sensor-like_sf"/>
</dbReference>
<dbReference type="Gene3D" id="1.10.510.10">
    <property type="entry name" value="Transferase(Phosphotransferase) domain 1"/>
    <property type="match status" value="1"/>
</dbReference>
<dbReference type="RefSeq" id="WP_118864532.1">
    <property type="nucleotide sequence ID" value="NZ_QWLV01000006.1"/>
</dbReference>
<feature type="domain" description="HAMP" evidence="10">
    <location>
        <begin position="471"/>
        <end position="523"/>
    </location>
</feature>
<dbReference type="SMART" id="SM00304">
    <property type="entry name" value="HAMP"/>
    <property type="match status" value="1"/>
</dbReference>
<dbReference type="GO" id="GO:0007165">
    <property type="term" value="P:signal transduction"/>
    <property type="evidence" value="ECO:0007669"/>
    <property type="project" value="InterPro"/>
</dbReference>
<evidence type="ECO:0000256" key="1">
    <source>
        <dbReference type="ARBA" id="ARBA00012513"/>
    </source>
</evidence>
<keyword evidence="12" id="KW-1185">Reference proteome</keyword>
<name>A0A396RTH7_9SPHN</name>
<evidence type="ECO:0000256" key="2">
    <source>
        <dbReference type="ARBA" id="ARBA00022527"/>
    </source>
</evidence>
<dbReference type="PROSITE" id="PS00107">
    <property type="entry name" value="PROTEIN_KINASE_ATP"/>
    <property type="match status" value="1"/>
</dbReference>
<dbReference type="Gene3D" id="3.30.200.20">
    <property type="entry name" value="Phosphorylase Kinase, domain 1"/>
    <property type="match status" value="1"/>
</dbReference>
<keyword evidence="8" id="KW-0472">Membrane</keyword>
<dbReference type="FunFam" id="1.10.510.10:FF:000021">
    <property type="entry name" value="Serine/threonine protein kinase"/>
    <property type="match status" value="1"/>
</dbReference>
<evidence type="ECO:0000256" key="8">
    <source>
        <dbReference type="SAM" id="Phobius"/>
    </source>
</evidence>
<keyword evidence="5" id="KW-0418">Kinase</keyword>
<keyword evidence="6 7" id="KW-0067">ATP-binding</keyword>
<dbReference type="Pfam" id="PF00672">
    <property type="entry name" value="HAMP"/>
    <property type="match status" value="1"/>
</dbReference>
<organism evidence="11 12">
    <name type="scientific">Sphingomonas gilva</name>
    <dbReference type="NCBI Taxonomy" id="2305907"/>
    <lineage>
        <taxon>Bacteria</taxon>
        <taxon>Pseudomonadati</taxon>
        <taxon>Pseudomonadota</taxon>
        <taxon>Alphaproteobacteria</taxon>
        <taxon>Sphingomonadales</taxon>
        <taxon>Sphingomonadaceae</taxon>
        <taxon>Sphingomonas</taxon>
    </lineage>
</organism>
<evidence type="ECO:0000256" key="4">
    <source>
        <dbReference type="ARBA" id="ARBA00022741"/>
    </source>
</evidence>
<dbReference type="PROSITE" id="PS00108">
    <property type="entry name" value="PROTEIN_KINASE_ST"/>
    <property type="match status" value="1"/>
</dbReference>
<feature type="transmembrane region" description="Helical" evidence="8">
    <location>
        <begin position="449"/>
        <end position="473"/>
    </location>
</feature>
<feature type="binding site" evidence="7">
    <location>
        <position position="36"/>
    </location>
    <ligand>
        <name>ATP</name>
        <dbReference type="ChEBI" id="CHEBI:30616"/>
    </ligand>
</feature>
<dbReference type="SUPFAM" id="SSF103190">
    <property type="entry name" value="Sensory domain-like"/>
    <property type="match status" value="1"/>
</dbReference>
<gene>
    <name evidence="11" type="ORF">D1610_12485</name>
</gene>
<dbReference type="CDD" id="cd14014">
    <property type="entry name" value="STKc_PknB_like"/>
    <property type="match status" value="1"/>
</dbReference>
<dbReference type="InterPro" id="IPR003660">
    <property type="entry name" value="HAMP_dom"/>
</dbReference>
<protein>
    <recommendedName>
        <fullName evidence="1">non-specific serine/threonine protein kinase</fullName>
        <ecNumber evidence="1">2.7.11.1</ecNumber>
    </recommendedName>
</protein>
<dbReference type="Gene3D" id="6.10.340.10">
    <property type="match status" value="1"/>
</dbReference>
<dbReference type="PROSITE" id="PS50885">
    <property type="entry name" value="HAMP"/>
    <property type="match status" value="1"/>
</dbReference>
<dbReference type="Proteomes" id="UP000266693">
    <property type="component" value="Unassembled WGS sequence"/>
</dbReference>
<dbReference type="Pfam" id="PF00069">
    <property type="entry name" value="Pkinase"/>
    <property type="match status" value="1"/>
</dbReference>
<dbReference type="PANTHER" id="PTHR43289:SF34">
    <property type="entry name" value="SERINE_THREONINE-PROTEIN KINASE YBDM-RELATED"/>
    <property type="match status" value="1"/>
</dbReference>
<dbReference type="GO" id="GO:0016020">
    <property type="term" value="C:membrane"/>
    <property type="evidence" value="ECO:0007669"/>
    <property type="project" value="InterPro"/>
</dbReference>
<keyword evidence="8" id="KW-1133">Transmembrane helix</keyword>
<reference evidence="11 12" key="1">
    <citation type="submission" date="2018-08" db="EMBL/GenBank/DDBJ databases">
        <title>The multiple taxonomic identification of Sphingomonas gilva.</title>
        <authorList>
            <person name="Zhu D."/>
            <person name="Zheng S."/>
        </authorList>
    </citation>
    <scope>NUCLEOTIDE SEQUENCE [LARGE SCALE GENOMIC DNA]</scope>
    <source>
        <strain evidence="11 12">ZDH117</strain>
    </source>
</reference>
<dbReference type="InterPro" id="IPR008271">
    <property type="entry name" value="Ser/Thr_kinase_AS"/>
</dbReference>
<dbReference type="EC" id="2.7.11.1" evidence="1"/>
<evidence type="ECO:0000256" key="5">
    <source>
        <dbReference type="ARBA" id="ARBA00022777"/>
    </source>
</evidence>
<comment type="caution">
    <text evidence="11">The sequence shown here is derived from an EMBL/GenBank/DDBJ whole genome shotgun (WGS) entry which is preliminary data.</text>
</comment>
<evidence type="ECO:0000256" key="7">
    <source>
        <dbReference type="PROSITE-ProRule" id="PRU10141"/>
    </source>
</evidence>
<dbReference type="InterPro" id="IPR000719">
    <property type="entry name" value="Prot_kinase_dom"/>
</dbReference>
<evidence type="ECO:0000256" key="3">
    <source>
        <dbReference type="ARBA" id="ARBA00022679"/>
    </source>
</evidence>
<dbReference type="GO" id="GO:0004674">
    <property type="term" value="F:protein serine/threonine kinase activity"/>
    <property type="evidence" value="ECO:0007669"/>
    <property type="project" value="UniProtKB-KW"/>
</dbReference>
<evidence type="ECO:0000256" key="6">
    <source>
        <dbReference type="ARBA" id="ARBA00022840"/>
    </source>
</evidence>
<dbReference type="OrthoDB" id="9801841at2"/>
<evidence type="ECO:0000313" key="11">
    <source>
        <dbReference type="EMBL" id="RHW16951.1"/>
    </source>
</evidence>
<dbReference type="GO" id="GO:0005524">
    <property type="term" value="F:ATP binding"/>
    <property type="evidence" value="ECO:0007669"/>
    <property type="project" value="UniProtKB-UniRule"/>
</dbReference>
<dbReference type="PANTHER" id="PTHR43289">
    <property type="entry name" value="MITOGEN-ACTIVATED PROTEIN KINASE KINASE KINASE 20-RELATED"/>
    <property type="match status" value="1"/>
</dbReference>
<keyword evidence="4 7" id="KW-0547">Nucleotide-binding</keyword>
<dbReference type="InterPro" id="IPR011009">
    <property type="entry name" value="Kinase-like_dom_sf"/>
</dbReference>
<dbReference type="CDD" id="cd06225">
    <property type="entry name" value="HAMP"/>
    <property type="match status" value="1"/>
</dbReference>